<organism evidence="4 5">
    <name type="scientific">Bdellovibrio bacteriovorus</name>
    <dbReference type="NCBI Taxonomy" id="959"/>
    <lineage>
        <taxon>Bacteria</taxon>
        <taxon>Pseudomonadati</taxon>
        <taxon>Bdellovibrionota</taxon>
        <taxon>Bdellovibrionia</taxon>
        <taxon>Bdellovibrionales</taxon>
        <taxon>Pseudobdellovibrionaceae</taxon>
        <taxon>Bdellovibrio</taxon>
    </lineage>
</organism>
<dbReference type="RefSeq" id="WP_088565648.1">
    <property type="nucleotide sequence ID" value="NZ_CP020946.1"/>
</dbReference>
<dbReference type="EMBL" id="CP020946">
    <property type="protein sequence ID" value="ASD64168.1"/>
    <property type="molecule type" value="Genomic_DNA"/>
</dbReference>
<feature type="domain" description="Solute-binding protein family 3/N-terminal" evidence="3">
    <location>
        <begin position="21"/>
        <end position="247"/>
    </location>
</feature>
<evidence type="ECO:0000256" key="1">
    <source>
        <dbReference type="ARBA" id="ARBA00022729"/>
    </source>
</evidence>
<dbReference type="AlphaFoldDB" id="A0A1Z3N9L7"/>
<dbReference type="PANTHER" id="PTHR35936:SF25">
    <property type="entry name" value="ABC TRANSPORTER SUBSTRATE-BINDING PROTEIN"/>
    <property type="match status" value="1"/>
</dbReference>
<dbReference type="InterPro" id="IPR001638">
    <property type="entry name" value="Solute-binding_3/MltF_N"/>
</dbReference>
<evidence type="ECO:0000313" key="4">
    <source>
        <dbReference type="EMBL" id="ASD64168.1"/>
    </source>
</evidence>
<name>A0A1Z3N9L7_BDEBC</name>
<dbReference type="Proteomes" id="UP000197003">
    <property type="component" value="Chromosome"/>
</dbReference>
<dbReference type="Gene3D" id="3.40.190.10">
    <property type="entry name" value="Periplasmic binding protein-like II"/>
    <property type="match status" value="2"/>
</dbReference>
<reference evidence="4 5" key="1">
    <citation type="submission" date="2017-04" db="EMBL/GenBank/DDBJ databases">
        <title>Whole genome sequence of Bdellovibrio bacteriovorus strain SSB218315.</title>
        <authorList>
            <person name="Oyedara O."/>
            <person name="Rodriguez-Perez M.A."/>
        </authorList>
    </citation>
    <scope>NUCLEOTIDE SEQUENCE [LARGE SCALE GENOMIC DNA]</scope>
    <source>
        <strain evidence="4 5">SSB218315</strain>
    </source>
</reference>
<accession>A0A1Z3N9L7</accession>
<dbReference type="Pfam" id="PF00497">
    <property type="entry name" value="SBP_bac_3"/>
    <property type="match status" value="1"/>
</dbReference>
<dbReference type="OrthoDB" id="7354650at2"/>
<evidence type="ECO:0000313" key="5">
    <source>
        <dbReference type="Proteomes" id="UP000197003"/>
    </source>
</evidence>
<evidence type="ECO:0000256" key="2">
    <source>
        <dbReference type="SAM" id="SignalP"/>
    </source>
</evidence>
<gene>
    <name evidence="4" type="ORF">B9G79_11620</name>
</gene>
<feature type="chain" id="PRO_5012803103" evidence="2">
    <location>
        <begin position="20"/>
        <end position="247"/>
    </location>
</feature>
<dbReference type="SMART" id="SM00062">
    <property type="entry name" value="PBPb"/>
    <property type="match status" value="1"/>
</dbReference>
<protein>
    <submittedName>
        <fullName evidence="4">Amino acid ABC transporter</fullName>
    </submittedName>
</protein>
<evidence type="ECO:0000259" key="3">
    <source>
        <dbReference type="SMART" id="SM00062"/>
    </source>
</evidence>
<feature type="signal peptide" evidence="2">
    <location>
        <begin position="1"/>
        <end position="19"/>
    </location>
</feature>
<dbReference type="PANTHER" id="PTHR35936">
    <property type="entry name" value="MEMBRANE-BOUND LYTIC MUREIN TRANSGLYCOSYLASE F"/>
    <property type="match status" value="1"/>
</dbReference>
<sequence>MFRVLIFMGVCFAVVTAQAEKIVFASYDDIPPKIYREAGELKGTYVEIIREACKRMNVEPVFETYPWPRAEVMTELGKVDALFPPFLTEARQKVYYFTEEPISKTRNLAFALKKRNLKINSFEDFKGLTVGVNDRYSYGPAFDDFKKKLRLDHSTTQEMLVKKLSANDVKRVDVVIASEEAFWFLIRRMGYKDVFEEVFVVSENPSYVVFSKAAGKGHQQLAERFNKTLLKMKKEGVTKKIFDKYMK</sequence>
<dbReference type="SUPFAM" id="SSF53850">
    <property type="entry name" value="Periplasmic binding protein-like II"/>
    <property type="match status" value="1"/>
</dbReference>
<proteinExistence type="predicted"/>
<keyword evidence="1 2" id="KW-0732">Signal</keyword>